<organism evidence="1 2">
    <name type="scientific">Longimycelium tulufanense</name>
    <dbReference type="NCBI Taxonomy" id="907463"/>
    <lineage>
        <taxon>Bacteria</taxon>
        <taxon>Bacillati</taxon>
        <taxon>Actinomycetota</taxon>
        <taxon>Actinomycetes</taxon>
        <taxon>Pseudonocardiales</taxon>
        <taxon>Pseudonocardiaceae</taxon>
        <taxon>Longimycelium</taxon>
    </lineage>
</organism>
<name>A0A8J3CD35_9PSEU</name>
<dbReference type="EMBL" id="BMMK01000036">
    <property type="protein sequence ID" value="GGM76229.1"/>
    <property type="molecule type" value="Genomic_DNA"/>
</dbReference>
<sequence>MPRHTVRFLEYARDQYAGLDAETRDQIDQLIECLAENTRECGTYDACSDWWSTTVSSGRVLVTYTVVPSPPTMIVLRLLLFG</sequence>
<dbReference type="Proteomes" id="UP000637578">
    <property type="component" value="Unassembled WGS sequence"/>
</dbReference>
<reference evidence="1" key="2">
    <citation type="submission" date="2020-09" db="EMBL/GenBank/DDBJ databases">
        <authorList>
            <person name="Sun Q."/>
            <person name="Zhou Y."/>
        </authorList>
    </citation>
    <scope>NUCLEOTIDE SEQUENCE</scope>
    <source>
        <strain evidence="1">CGMCC 4.5737</strain>
    </source>
</reference>
<evidence type="ECO:0000313" key="1">
    <source>
        <dbReference type="EMBL" id="GGM76229.1"/>
    </source>
</evidence>
<reference evidence="1" key="1">
    <citation type="journal article" date="2014" name="Int. J. Syst. Evol. Microbiol.">
        <title>Complete genome sequence of Corynebacterium casei LMG S-19264T (=DSM 44701T), isolated from a smear-ripened cheese.</title>
        <authorList>
            <consortium name="US DOE Joint Genome Institute (JGI-PGF)"/>
            <person name="Walter F."/>
            <person name="Albersmeier A."/>
            <person name="Kalinowski J."/>
            <person name="Ruckert C."/>
        </authorList>
    </citation>
    <scope>NUCLEOTIDE SEQUENCE</scope>
    <source>
        <strain evidence="1">CGMCC 4.5737</strain>
    </source>
</reference>
<evidence type="ECO:0000313" key="2">
    <source>
        <dbReference type="Proteomes" id="UP000637578"/>
    </source>
</evidence>
<protein>
    <submittedName>
        <fullName evidence="1">Uncharacterized protein</fullName>
    </submittedName>
</protein>
<accession>A0A8J3CD35</accession>
<proteinExistence type="predicted"/>
<gene>
    <name evidence="1" type="ORF">GCM10012275_53740</name>
</gene>
<dbReference type="AlphaFoldDB" id="A0A8J3CD35"/>
<comment type="caution">
    <text evidence="1">The sequence shown here is derived from an EMBL/GenBank/DDBJ whole genome shotgun (WGS) entry which is preliminary data.</text>
</comment>
<keyword evidence="2" id="KW-1185">Reference proteome</keyword>